<evidence type="ECO:0000313" key="3">
    <source>
        <dbReference type="EMBL" id="MPM13833.1"/>
    </source>
</evidence>
<dbReference type="Gene3D" id="3.20.20.450">
    <property type="entry name" value="EAL domain"/>
    <property type="match status" value="1"/>
</dbReference>
<keyword evidence="1" id="KW-1133">Transmembrane helix</keyword>
<dbReference type="InterPro" id="IPR035919">
    <property type="entry name" value="EAL_sf"/>
</dbReference>
<accession>A0A644XI18</accession>
<organism evidence="3">
    <name type="scientific">bioreactor metagenome</name>
    <dbReference type="NCBI Taxonomy" id="1076179"/>
    <lineage>
        <taxon>unclassified sequences</taxon>
        <taxon>metagenomes</taxon>
        <taxon>ecological metagenomes</taxon>
    </lineage>
</organism>
<evidence type="ECO:0000256" key="1">
    <source>
        <dbReference type="SAM" id="Phobius"/>
    </source>
</evidence>
<dbReference type="PANTHER" id="PTHR33121">
    <property type="entry name" value="CYCLIC DI-GMP PHOSPHODIESTERASE PDEF"/>
    <property type="match status" value="1"/>
</dbReference>
<gene>
    <name evidence="3" type="ORF">SDC9_60193</name>
</gene>
<feature type="transmembrane region" description="Helical" evidence="1">
    <location>
        <begin position="7"/>
        <end position="26"/>
    </location>
</feature>
<dbReference type="EMBL" id="VSSQ01002180">
    <property type="protein sequence ID" value="MPM13833.1"/>
    <property type="molecule type" value="Genomic_DNA"/>
</dbReference>
<dbReference type="AlphaFoldDB" id="A0A644XI18"/>
<proteinExistence type="predicted"/>
<dbReference type="SUPFAM" id="SSF141868">
    <property type="entry name" value="EAL domain-like"/>
    <property type="match status" value="1"/>
</dbReference>
<evidence type="ECO:0000259" key="2">
    <source>
        <dbReference type="PROSITE" id="PS50883"/>
    </source>
</evidence>
<protein>
    <recommendedName>
        <fullName evidence="2">EAL domain-containing protein</fullName>
    </recommendedName>
</protein>
<sequence>MIHLQRYHFIFAALGFIGLVCSLFNACYLASAFFIVLFLFSTSIFFLCSNLSEPWNHAGRALKKWLKKYNEDLDSLFCLSITIHAQGVFQSSVDREEFEELYEYGAAELSHYFGSGNIQRISHAEFLVIRSYPSANLTQEKDKHEYQSIVCQTIVQRLESRIESPSLPPVAITIGCAGSGIRYQVESLEQLVDLAYFTEQEAQRRRLQWLVADAVVRAKKLDIDECKQGFLSTGWQQEFNPFFQPIIETSTNMVVGVESLARWQLGGFRILSASVFKDIACDLHHITTIDIIIITKTLEAIRKMMLERIVPYSFKIVLNISNESLKRGFAARMVFLVEQAGMHPKQIEFDIKDTALSNLESILAIRELREKGFSVSLDVFTDTAFDLQAFVRSDFDTIKLDFSAFSPQLQQVYAALYDASTKQEIRVLAKGIENKEMIEAAILLGCPYMQGNYFTLPVAESTFKVFMQKYQDGLDLESHLG</sequence>
<dbReference type="GO" id="GO:0071111">
    <property type="term" value="F:cyclic-guanylate-specific phosphodiesterase activity"/>
    <property type="evidence" value="ECO:0007669"/>
    <property type="project" value="InterPro"/>
</dbReference>
<dbReference type="PROSITE" id="PS50883">
    <property type="entry name" value="EAL"/>
    <property type="match status" value="1"/>
</dbReference>
<dbReference type="InterPro" id="IPR001633">
    <property type="entry name" value="EAL_dom"/>
</dbReference>
<dbReference type="InterPro" id="IPR050706">
    <property type="entry name" value="Cyclic-di-GMP_PDE-like"/>
</dbReference>
<keyword evidence="1" id="KW-0812">Transmembrane</keyword>
<comment type="caution">
    <text evidence="3">The sequence shown here is derived from an EMBL/GenBank/DDBJ whole genome shotgun (WGS) entry which is preliminary data.</text>
</comment>
<feature type="domain" description="EAL" evidence="2">
    <location>
        <begin position="220"/>
        <end position="471"/>
    </location>
</feature>
<dbReference type="PANTHER" id="PTHR33121:SF82">
    <property type="entry name" value="SIGNAL TRANSDUCTION PROTEIN CONTAINING A EAL DOMAIN"/>
    <property type="match status" value="1"/>
</dbReference>
<dbReference type="SMART" id="SM00052">
    <property type="entry name" value="EAL"/>
    <property type="match status" value="1"/>
</dbReference>
<reference evidence="3" key="1">
    <citation type="submission" date="2019-08" db="EMBL/GenBank/DDBJ databases">
        <authorList>
            <person name="Kucharzyk K."/>
            <person name="Murdoch R.W."/>
            <person name="Higgins S."/>
            <person name="Loffler F."/>
        </authorList>
    </citation>
    <scope>NUCLEOTIDE SEQUENCE</scope>
</reference>
<dbReference type="Pfam" id="PF00563">
    <property type="entry name" value="EAL"/>
    <property type="match status" value="1"/>
</dbReference>
<keyword evidence="1" id="KW-0472">Membrane</keyword>
<dbReference type="CDD" id="cd01948">
    <property type="entry name" value="EAL"/>
    <property type="match status" value="1"/>
</dbReference>
<name>A0A644XI18_9ZZZZ</name>